<keyword evidence="12 16" id="KW-0812">Transmembrane</keyword>
<dbReference type="AlphaFoldDB" id="A0A919PG60"/>
<dbReference type="Pfam" id="PF02302">
    <property type="entry name" value="PTS_IIB"/>
    <property type="match status" value="1"/>
</dbReference>
<organism evidence="19 20">
    <name type="scientific">Cellulomonas pakistanensis</name>
    <dbReference type="NCBI Taxonomy" id="992287"/>
    <lineage>
        <taxon>Bacteria</taxon>
        <taxon>Bacillati</taxon>
        <taxon>Actinomycetota</taxon>
        <taxon>Actinomycetes</taxon>
        <taxon>Micrococcales</taxon>
        <taxon>Cellulomonadaceae</taxon>
        <taxon>Cellulomonas</taxon>
    </lineage>
</organism>
<evidence type="ECO:0000256" key="16">
    <source>
        <dbReference type="SAM" id="Phobius"/>
    </source>
</evidence>
<dbReference type="PANTHER" id="PTHR30181:SF2">
    <property type="entry name" value="PTS SYSTEM MANNITOL-SPECIFIC EIICBA COMPONENT"/>
    <property type="match status" value="1"/>
</dbReference>
<evidence type="ECO:0000256" key="14">
    <source>
        <dbReference type="ARBA" id="ARBA00023136"/>
    </source>
</evidence>
<name>A0A919PG60_9CELL</name>
<accession>A0A919PG60</accession>
<feature type="transmembrane region" description="Helical" evidence="16">
    <location>
        <begin position="312"/>
        <end position="335"/>
    </location>
</feature>
<feature type="transmembrane region" description="Helical" evidence="16">
    <location>
        <begin position="123"/>
        <end position="147"/>
    </location>
</feature>
<dbReference type="GO" id="GO:0009401">
    <property type="term" value="P:phosphoenolpyruvate-dependent sugar phosphotransferase system"/>
    <property type="evidence" value="ECO:0007669"/>
    <property type="project" value="UniProtKB-KW"/>
</dbReference>
<dbReference type="Pfam" id="PF02378">
    <property type="entry name" value="PTS_EIIC"/>
    <property type="match status" value="1"/>
</dbReference>
<feature type="transmembrane region" description="Helical" evidence="16">
    <location>
        <begin position="355"/>
        <end position="378"/>
    </location>
</feature>
<dbReference type="InterPro" id="IPR050893">
    <property type="entry name" value="Sugar_PTS"/>
</dbReference>
<dbReference type="InterPro" id="IPR036095">
    <property type="entry name" value="PTS_EIIB-like_sf"/>
</dbReference>
<evidence type="ECO:0000256" key="9">
    <source>
        <dbReference type="ARBA" id="ARBA00022597"/>
    </source>
</evidence>
<feature type="transmembrane region" description="Helical" evidence="16">
    <location>
        <begin position="92"/>
        <end position="111"/>
    </location>
</feature>
<feature type="domain" description="PTS EIIC type-2" evidence="18">
    <location>
        <begin position="25"/>
        <end position="385"/>
    </location>
</feature>
<dbReference type="GO" id="GO:0022872">
    <property type="term" value="F:protein-N(PI)-phosphohistidine-mannitol phosphotransferase system transmembrane transporter activity"/>
    <property type="evidence" value="ECO:0007669"/>
    <property type="project" value="InterPro"/>
</dbReference>
<evidence type="ECO:0000256" key="3">
    <source>
        <dbReference type="ARBA" id="ARBA00004651"/>
    </source>
</evidence>
<dbReference type="EC" id="2.7.1.197" evidence="4"/>
<comment type="subcellular location">
    <subcellularLocation>
        <location evidence="3">Cell membrane</location>
        <topology evidence="3">Multi-pass membrane protein</topology>
    </subcellularLocation>
</comment>
<evidence type="ECO:0000256" key="10">
    <source>
        <dbReference type="ARBA" id="ARBA00022679"/>
    </source>
</evidence>
<comment type="catalytic activity">
    <reaction evidence="1">
        <text>D-mannitol(out) + N(pros)-phospho-L-histidyl-[protein] = D-mannitol 1-phosphate(in) + L-histidyl-[protein]</text>
        <dbReference type="Rhea" id="RHEA:33363"/>
        <dbReference type="Rhea" id="RHEA-COMP:9745"/>
        <dbReference type="Rhea" id="RHEA-COMP:9746"/>
        <dbReference type="ChEBI" id="CHEBI:16899"/>
        <dbReference type="ChEBI" id="CHEBI:29979"/>
        <dbReference type="ChEBI" id="CHEBI:61381"/>
        <dbReference type="ChEBI" id="CHEBI:64837"/>
        <dbReference type="EC" id="2.7.1.197"/>
    </reaction>
</comment>
<gene>
    <name evidence="19" type="ORF">Cpa01nite_29430</name>
</gene>
<evidence type="ECO:0000256" key="2">
    <source>
        <dbReference type="ARBA" id="ARBA00002434"/>
    </source>
</evidence>
<dbReference type="InterPro" id="IPR013014">
    <property type="entry name" value="PTS_EIIC_2"/>
</dbReference>
<dbReference type="InterPro" id="IPR003352">
    <property type="entry name" value="PTS_EIIC"/>
</dbReference>
<dbReference type="PROSITE" id="PS51099">
    <property type="entry name" value="PTS_EIIB_TYPE_2"/>
    <property type="match status" value="1"/>
</dbReference>
<keyword evidence="14 16" id="KW-0472">Membrane</keyword>
<feature type="domain" description="PTS EIIB type-2" evidence="17">
    <location>
        <begin position="443"/>
        <end position="538"/>
    </location>
</feature>
<keyword evidence="10" id="KW-0808">Transferase</keyword>
<evidence type="ECO:0000259" key="18">
    <source>
        <dbReference type="PROSITE" id="PS51104"/>
    </source>
</evidence>
<feature type="transmembrane region" description="Helical" evidence="16">
    <location>
        <begin position="177"/>
        <end position="198"/>
    </location>
</feature>
<dbReference type="GO" id="GO:0090563">
    <property type="term" value="F:protein-phosphocysteine-sugar phosphotransferase activity"/>
    <property type="evidence" value="ECO:0007669"/>
    <property type="project" value="TreeGrafter"/>
</dbReference>
<keyword evidence="11" id="KW-0598">Phosphotransferase system</keyword>
<evidence type="ECO:0000256" key="13">
    <source>
        <dbReference type="ARBA" id="ARBA00022989"/>
    </source>
</evidence>
<dbReference type="InterPro" id="IPR003501">
    <property type="entry name" value="PTS_EIIB_2/3"/>
</dbReference>
<keyword evidence="9" id="KW-0762">Sugar transport</keyword>
<evidence type="ECO:0000256" key="7">
    <source>
        <dbReference type="ARBA" id="ARBA00022475"/>
    </source>
</evidence>
<dbReference type="CDD" id="cd05567">
    <property type="entry name" value="PTS_IIB_mannitol"/>
    <property type="match status" value="1"/>
</dbReference>
<dbReference type="GO" id="GO:0005886">
    <property type="term" value="C:plasma membrane"/>
    <property type="evidence" value="ECO:0007669"/>
    <property type="project" value="UniProtKB-SubCell"/>
</dbReference>
<evidence type="ECO:0000313" key="20">
    <source>
        <dbReference type="Proteomes" id="UP000642125"/>
    </source>
</evidence>
<dbReference type="InterPro" id="IPR029503">
    <property type="entry name" value="PTS_EIIB_mannitol"/>
</dbReference>
<comment type="function">
    <text evidence="2">The phosphoenolpyruvate-dependent sugar phosphotransferase system (sugar PTS), a major carbohydrate active transport system, catalyzes the phosphorylation of incoming sugar substrates concomitantly with their translocation across the cell membrane. The enzyme II CmtAB PTS system is involved in D-mannitol transport.</text>
</comment>
<keyword evidence="7" id="KW-1003">Cell membrane</keyword>
<evidence type="ECO:0000256" key="1">
    <source>
        <dbReference type="ARBA" id="ARBA00001655"/>
    </source>
</evidence>
<keyword evidence="6" id="KW-0813">Transport</keyword>
<protein>
    <recommendedName>
        <fullName evidence="5">PTS system mannitol-specific EIICB component</fullName>
        <ecNumber evidence="4">2.7.1.197</ecNumber>
    </recommendedName>
    <alternativeName>
        <fullName evidence="15">EIICB-Mtl</fullName>
    </alternativeName>
</protein>
<reference evidence="19" key="1">
    <citation type="submission" date="2021-01" db="EMBL/GenBank/DDBJ databases">
        <title>Whole genome shotgun sequence of Cellulomonas pakistanensis NBRC 110800.</title>
        <authorList>
            <person name="Komaki H."/>
            <person name="Tamura T."/>
        </authorList>
    </citation>
    <scope>NUCLEOTIDE SEQUENCE</scope>
    <source>
        <strain evidence="19">NBRC 110800</strain>
    </source>
</reference>
<sequence>MSTAAATTAPGPSRGKQAQVRVQRFGAFLSAMIMPNLPAFLAWGLITSLFIAVGWLPNGILGGFGNADEPGSWQGAATQLALADDGTTFQQYVGLVGPMVTYLLPILIANAGGRIVYKERGGVVASIVAVGMITGSTVPMFLGAMIVGPLSAWVLKKVDSIWAGKIKPGFEMLVDMFTAGILGAAMAVGAFFGFAPIITGVSDALGNVVSWMADNHLLPLMAVVVEPAKVLFLNNAIGNGVLVPLGAQEVVEQGQSLLFLVESNPGPGLGILLAYTFFGVGAARSSAPGAAVVQFVGGIHEVYFPFVLMKPALIIAAILGGATGIATNVVFGSGLRGPAAPGSIIAVYAATPRDSFVGVTLSVLLAFAVTFLVAAVILRASRKRDLAAGGGDLAAAIAQTEANKGRSSAALGAMAATVGAGTATTDGAGPTDGVAAATAAPVRSIVFACDAGMGSSAMGASILRDKLKKAGRGDITVVNKAVATLEDDVDLVITQRELTDRARRHAPSARHVSVDNFLSSPVYDDVVREAQAQAERSTS</sequence>
<evidence type="ECO:0000313" key="19">
    <source>
        <dbReference type="EMBL" id="GIG37562.1"/>
    </source>
</evidence>
<dbReference type="Proteomes" id="UP000642125">
    <property type="component" value="Unassembled WGS sequence"/>
</dbReference>
<proteinExistence type="predicted"/>
<keyword evidence="20" id="KW-1185">Reference proteome</keyword>
<evidence type="ECO:0000259" key="17">
    <source>
        <dbReference type="PROSITE" id="PS51099"/>
    </source>
</evidence>
<dbReference type="SUPFAM" id="SSF52794">
    <property type="entry name" value="PTS system IIB component-like"/>
    <property type="match status" value="1"/>
</dbReference>
<dbReference type="PANTHER" id="PTHR30181">
    <property type="entry name" value="MANNITOL PERMEASE IIC COMPONENT"/>
    <property type="match status" value="1"/>
</dbReference>
<evidence type="ECO:0000256" key="12">
    <source>
        <dbReference type="ARBA" id="ARBA00022692"/>
    </source>
</evidence>
<evidence type="ECO:0000256" key="8">
    <source>
        <dbReference type="ARBA" id="ARBA00022553"/>
    </source>
</evidence>
<dbReference type="PROSITE" id="PS51104">
    <property type="entry name" value="PTS_EIIC_TYPE_2"/>
    <property type="match status" value="1"/>
</dbReference>
<evidence type="ECO:0000256" key="6">
    <source>
        <dbReference type="ARBA" id="ARBA00022448"/>
    </source>
</evidence>
<evidence type="ECO:0000256" key="11">
    <source>
        <dbReference type="ARBA" id="ARBA00022683"/>
    </source>
</evidence>
<dbReference type="Gene3D" id="3.40.50.2300">
    <property type="match status" value="1"/>
</dbReference>
<dbReference type="EMBL" id="BONO01000025">
    <property type="protein sequence ID" value="GIG37562.1"/>
    <property type="molecule type" value="Genomic_DNA"/>
</dbReference>
<comment type="caution">
    <text evidence="19">The sequence shown here is derived from an EMBL/GenBank/DDBJ whole genome shotgun (WGS) entry which is preliminary data.</text>
</comment>
<evidence type="ECO:0000256" key="5">
    <source>
        <dbReference type="ARBA" id="ARBA00021825"/>
    </source>
</evidence>
<dbReference type="InterPro" id="IPR013011">
    <property type="entry name" value="PTS_EIIB_2"/>
</dbReference>
<keyword evidence="8" id="KW-0597">Phosphoprotein</keyword>
<keyword evidence="13 16" id="KW-1133">Transmembrane helix</keyword>
<evidence type="ECO:0000256" key="4">
    <source>
        <dbReference type="ARBA" id="ARBA00011909"/>
    </source>
</evidence>
<evidence type="ECO:0000256" key="15">
    <source>
        <dbReference type="ARBA" id="ARBA00033349"/>
    </source>
</evidence>